<keyword evidence="2" id="KW-0378">Hydrolase</keyword>
<dbReference type="InterPro" id="IPR029052">
    <property type="entry name" value="Metallo-depent_PP-like"/>
</dbReference>
<dbReference type="GO" id="GO:0016787">
    <property type="term" value="F:hydrolase activity"/>
    <property type="evidence" value="ECO:0007669"/>
    <property type="project" value="UniProtKB-KW"/>
</dbReference>
<name>A0ABV6BSE6_9FLAO</name>
<sequence>MTITINNQNFILHPCGAAFWEEKKMLLISDLHLGKIAHFRKHGMAIPEKAVQENFNRLKNVLELFDSETIIFLGDLFHSTINAEWDFFEEWTKTVTQQLILVEGNHDVISKKYYEDLNIEIYSELIIDDFLLTHHPSKRENFFNFCGHIHPGIKLKGLGRQFLSLSCFFRKPNQMIFPAFGEFTGNFNLIPEENDKVYAIAKNEIIEIKLGLI</sequence>
<keyword evidence="3" id="KW-1185">Reference proteome</keyword>
<dbReference type="RefSeq" id="WP_379684912.1">
    <property type="nucleotide sequence ID" value="NZ_JBHLYW010000008.1"/>
</dbReference>
<evidence type="ECO:0000259" key="1">
    <source>
        <dbReference type="Pfam" id="PF00149"/>
    </source>
</evidence>
<comment type="caution">
    <text evidence="2">The sequence shown here is derived from an EMBL/GenBank/DDBJ whole genome shotgun (WGS) entry which is preliminary data.</text>
</comment>
<dbReference type="PIRSF" id="PIRSF000887">
    <property type="entry name" value="Pesterase_MJ0037"/>
    <property type="match status" value="1"/>
</dbReference>
<accession>A0ABV6BSE6</accession>
<evidence type="ECO:0000313" key="3">
    <source>
        <dbReference type="Proteomes" id="UP001589734"/>
    </source>
</evidence>
<keyword evidence="2" id="KW-0540">Nuclease</keyword>
<dbReference type="InterPro" id="IPR024173">
    <property type="entry name" value="Pesterase_MJ0037-like"/>
</dbReference>
<dbReference type="InterPro" id="IPR026336">
    <property type="entry name" value="PdeM-like"/>
</dbReference>
<gene>
    <name evidence="2" type="primary">pdeM</name>
    <name evidence="2" type="ORF">ACFFLS_10885</name>
</gene>
<reference evidence="2 3" key="1">
    <citation type="submission" date="2024-09" db="EMBL/GenBank/DDBJ databases">
        <authorList>
            <person name="Sun Q."/>
            <person name="Mori K."/>
        </authorList>
    </citation>
    <scope>NUCLEOTIDE SEQUENCE [LARGE SCALE GENOMIC DNA]</scope>
    <source>
        <strain evidence="2 3">CGMCC 1.12926</strain>
    </source>
</reference>
<dbReference type="InterPro" id="IPR004843">
    <property type="entry name" value="Calcineurin-like_PHP"/>
</dbReference>
<dbReference type="Proteomes" id="UP001589734">
    <property type="component" value="Unassembled WGS sequence"/>
</dbReference>
<keyword evidence="2" id="KW-0255">Endonuclease</keyword>
<dbReference type="GO" id="GO:0016874">
    <property type="term" value="F:ligase activity"/>
    <property type="evidence" value="ECO:0007669"/>
    <property type="project" value="UniProtKB-KW"/>
</dbReference>
<dbReference type="PANTHER" id="PTHR39323:SF1">
    <property type="entry name" value="BLR1149 PROTEIN"/>
    <property type="match status" value="1"/>
</dbReference>
<dbReference type="Gene3D" id="3.60.21.10">
    <property type="match status" value="1"/>
</dbReference>
<organism evidence="2 3">
    <name type="scientific">Flavobacterium procerum</name>
    <dbReference type="NCBI Taxonomy" id="1455569"/>
    <lineage>
        <taxon>Bacteria</taxon>
        <taxon>Pseudomonadati</taxon>
        <taxon>Bacteroidota</taxon>
        <taxon>Flavobacteriia</taxon>
        <taxon>Flavobacteriales</taxon>
        <taxon>Flavobacteriaceae</taxon>
        <taxon>Flavobacterium</taxon>
    </lineage>
</organism>
<dbReference type="EC" id="3.1.-.-" evidence="2"/>
<evidence type="ECO:0000313" key="2">
    <source>
        <dbReference type="EMBL" id="MFC0077546.1"/>
    </source>
</evidence>
<feature type="domain" description="Calcineurin-like phosphoesterase" evidence="1">
    <location>
        <begin position="24"/>
        <end position="127"/>
    </location>
</feature>
<dbReference type="SUPFAM" id="SSF56300">
    <property type="entry name" value="Metallo-dependent phosphatases"/>
    <property type="match status" value="1"/>
</dbReference>
<dbReference type="PANTHER" id="PTHR39323">
    <property type="entry name" value="BLR1149 PROTEIN"/>
    <property type="match status" value="1"/>
</dbReference>
<protein>
    <submittedName>
        <fullName evidence="2">Ligase-associated DNA damage response endonuclease PdeM</fullName>
        <ecNumber evidence="2">3.1.-.-</ecNumber>
    </submittedName>
</protein>
<dbReference type="Pfam" id="PF00149">
    <property type="entry name" value="Metallophos"/>
    <property type="match status" value="1"/>
</dbReference>
<keyword evidence="2" id="KW-0436">Ligase</keyword>
<proteinExistence type="predicted"/>
<dbReference type="NCBIfam" id="TIGR04123">
    <property type="entry name" value="P_estr_lig_assc"/>
    <property type="match status" value="1"/>
</dbReference>
<dbReference type="GO" id="GO:0004519">
    <property type="term" value="F:endonuclease activity"/>
    <property type="evidence" value="ECO:0007669"/>
    <property type="project" value="UniProtKB-KW"/>
</dbReference>
<dbReference type="EMBL" id="JBHLYW010000008">
    <property type="protein sequence ID" value="MFC0077546.1"/>
    <property type="molecule type" value="Genomic_DNA"/>
</dbReference>